<protein>
    <recommendedName>
        <fullName evidence="2">Peroxin-19</fullName>
    </recommendedName>
</protein>
<evidence type="ECO:0000256" key="1">
    <source>
        <dbReference type="ARBA" id="ARBA00006326"/>
    </source>
</evidence>
<organism evidence="5 6">
    <name type="scientific">Zophobas morio</name>
    <dbReference type="NCBI Taxonomy" id="2755281"/>
    <lineage>
        <taxon>Eukaryota</taxon>
        <taxon>Metazoa</taxon>
        <taxon>Ecdysozoa</taxon>
        <taxon>Arthropoda</taxon>
        <taxon>Hexapoda</taxon>
        <taxon>Insecta</taxon>
        <taxon>Pterygota</taxon>
        <taxon>Neoptera</taxon>
        <taxon>Endopterygota</taxon>
        <taxon>Coleoptera</taxon>
        <taxon>Polyphaga</taxon>
        <taxon>Cucujiformia</taxon>
        <taxon>Tenebrionidae</taxon>
        <taxon>Zophobas</taxon>
    </lineage>
</organism>
<comment type="similarity">
    <text evidence="1">Belongs to the peroxin-19 family.</text>
</comment>
<feature type="compositionally biased region" description="Basic and acidic residues" evidence="4">
    <location>
        <begin position="1"/>
        <end position="17"/>
    </location>
</feature>
<gene>
    <name evidence="5" type="ORF">Zmor_003915</name>
</gene>
<comment type="caution">
    <text evidence="5">The sequence shown here is derived from an EMBL/GenBank/DDBJ whole genome shotgun (WGS) entry which is preliminary data.</text>
</comment>
<dbReference type="InterPro" id="IPR006708">
    <property type="entry name" value="Pex19"/>
</dbReference>
<feature type="compositionally biased region" description="Polar residues" evidence="4">
    <location>
        <begin position="265"/>
        <end position="277"/>
    </location>
</feature>
<keyword evidence="6" id="KW-1185">Reference proteome</keyword>
<accession>A0AA38HKF5</accession>
<proteinExistence type="inferred from homology"/>
<evidence type="ECO:0000313" key="5">
    <source>
        <dbReference type="EMBL" id="KAJ3639235.1"/>
    </source>
</evidence>
<dbReference type="GO" id="GO:0005778">
    <property type="term" value="C:peroxisomal membrane"/>
    <property type="evidence" value="ECO:0007669"/>
    <property type="project" value="TreeGrafter"/>
</dbReference>
<evidence type="ECO:0000256" key="4">
    <source>
        <dbReference type="SAM" id="MobiDB-lite"/>
    </source>
</evidence>
<dbReference type="AlphaFoldDB" id="A0AA38HKF5"/>
<feature type="region of interest" description="Disordered" evidence="4">
    <location>
        <begin position="246"/>
        <end position="277"/>
    </location>
</feature>
<name>A0AA38HKF5_9CUCU</name>
<dbReference type="EMBL" id="JALNTZ010000011">
    <property type="protein sequence ID" value="KAJ3639235.1"/>
    <property type="molecule type" value="Genomic_DNA"/>
</dbReference>
<dbReference type="GO" id="GO:0033328">
    <property type="term" value="F:peroxisome membrane targeting sequence binding"/>
    <property type="evidence" value="ECO:0007669"/>
    <property type="project" value="TreeGrafter"/>
</dbReference>
<feature type="coiled-coil region" evidence="3">
    <location>
        <begin position="200"/>
        <end position="227"/>
    </location>
</feature>
<dbReference type="Proteomes" id="UP001168821">
    <property type="component" value="Unassembled WGS sequence"/>
</dbReference>
<evidence type="ECO:0000256" key="3">
    <source>
        <dbReference type="SAM" id="Coils"/>
    </source>
</evidence>
<keyword evidence="3" id="KW-0175">Coiled coil</keyword>
<evidence type="ECO:0000313" key="6">
    <source>
        <dbReference type="Proteomes" id="UP001168821"/>
    </source>
</evidence>
<dbReference type="InterPro" id="IPR038322">
    <property type="entry name" value="Pex19_C_sf"/>
</dbReference>
<sequence length="277" mass="31028">MSDPKKESTPKEDKVDAELSNLLDSALQDFNKDSSKEAKPDPAKDELPDEASVEWTEDFIKQAASQFEQNLATFLGSSSDGTQLTNEQLQQKFQQMAEAAQQVIENPNITENSNDFASTISQTIQGLNAGAEGLQNPFSEQDMMNLFGGQGDQNAFLPFMQGMMQSLLSKDVLYPSLKDILDKFPEWLRTNKDSLSREDAERFENQKKLMEEVCAELEKEKETDSEEQKKERFEKVLGLMQKLQDYGQPPTDLVGDVGPPLPLDVQNSADPNQCSVM</sequence>
<evidence type="ECO:0000256" key="2">
    <source>
        <dbReference type="ARBA" id="ARBA00029688"/>
    </source>
</evidence>
<reference evidence="5" key="1">
    <citation type="journal article" date="2023" name="G3 (Bethesda)">
        <title>Whole genome assemblies of Zophobas morio and Tenebrio molitor.</title>
        <authorList>
            <person name="Kaur S."/>
            <person name="Stinson S.A."/>
            <person name="diCenzo G.C."/>
        </authorList>
    </citation>
    <scope>NUCLEOTIDE SEQUENCE</scope>
    <source>
        <strain evidence="5">QUZm001</strain>
    </source>
</reference>
<dbReference type="Gene3D" id="1.20.120.900">
    <property type="entry name" value="Pex19, mPTS binding domain"/>
    <property type="match status" value="1"/>
</dbReference>
<dbReference type="PANTHER" id="PTHR12774:SF2">
    <property type="entry name" value="PEROXISOMAL BIOGENESIS FACTOR 19"/>
    <property type="match status" value="1"/>
</dbReference>
<dbReference type="PANTHER" id="PTHR12774">
    <property type="entry name" value="PEROXISOMAL BIOGENESIS FACTOR 19"/>
    <property type="match status" value="1"/>
</dbReference>
<feature type="region of interest" description="Disordered" evidence="4">
    <location>
        <begin position="1"/>
        <end position="54"/>
    </location>
</feature>
<dbReference type="GO" id="GO:0045046">
    <property type="term" value="P:protein import into peroxisome membrane"/>
    <property type="evidence" value="ECO:0007669"/>
    <property type="project" value="TreeGrafter"/>
</dbReference>
<feature type="compositionally biased region" description="Basic and acidic residues" evidence="4">
    <location>
        <begin position="30"/>
        <end position="46"/>
    </location>
</feature>
<dbReference type="Pfam" id="PF04614">
    <property type="entry name" value="Pex19"/>
    <property type="match status" value="1"/>
</dbReference>